<protein>
    <submittedName>
        <fullName evidence="2">DUF819 family protein</fullName>
    </submittedName>
</protein>
<keyword evidence="1" id="KW-0472">Membrane</keyword>
<feature type="transmembrane region" description="Helical" evidence="1">
    <location>
        <begin position="354"/>
        <end position="377"/>
    </location>
</feature>
<dbReference type="AlphaFoldDB" id="A0AAE9XRW4"/>
<keyword evidence="3" id="KW-1185">Reference proteome</keyword>
<keyword evidence="1" id="KW-0812">Transmembrane</keyword>
<dbReference type="KEGG" id="gso:PH603_05655"/>
<feature type="transmembrane region" description="Helical" evidence="1">
    <location>
        <begin position="277"/>
        <end position="295"/>
    </location>
</feature>
<dbReference type="PANTHER" id="PTHR34289">
    <property type="entry name" value="PROTEIN, PUTATIVE (DUF819)-RELATED"/>
    <property type="match status" value="1"/>
</dbReference>
<keyword evidence="1" id="KW-1133">Transmembrane helix</keyword>
<evidence type="ECO:0000256" key="1">
    <source>
        <dbReference type="SAM" id="Phobius"/>
    </source>
</evidence>
<dbReference type="EMBL" id="CP116805">
    <property type="protein sequence ID" value="WCL55241.1"/>
    <property type="molecule type" value="Genomic_DNA"/>
</dbReference>
<dbReference type="Proteomes" id="UP001217500">
    <property type="component" value="Chromosome"/>
</dbReference>
<feature type="transmembrane region" description="Helical" evidence="1">
    <location>
        <begin position="216"/>
        <end position="236"/>
    </location>
</feature>
<accession>A0AAE9XRW4</accession>
<feature type="transmembrane region" description="Helical" evidence="1">
    <location>
        <begin position="94"/>
        <end position="116"/>
    </location>
</feature>
<gene>
    <name evidence="2" type="ORF">PH603_05655</name>
</gene>
<evidence type="ECO:0000313" key="2">
    <source>
        <dbReference type="EMBL" id="WCL55241.1"/>
    </source>
</evidence>
<evidence type="ECO:0000313" key="3">
    <source>
        <dbReference type="Proteomes" id="UP001217500"/>
    </source>
</evidence>
<dbReference type="Pfam" id="PF05684">
    <property type="entry name" value="DUF819"/>
    <property type="match status" value="1"/>
</dbReference>
<feature type="transmembrane region" description="Helical" evidence="1">
    <location>
        <begin position="34"/>
        <end position="55"/>
    </location>
</feature>
<feature type="transmembrane region" description="Helical" evidence="1">
    <location>
        <begin position="242"/>
        <end position="265"/>
    </location>
</feature>
<name>A0AAE9XRW4_9PROT</name>
<proteinExistence type="predicted"/>
<reference evidence="2" key="1">
    <citation type="submission" date="2023-01" db="EMBL/GenBank/DDBJ databases">
        <title>The genome sequence of Kordiimonadaceae bacterium 6D33.</title>
        <authorList>
            <person name="Liu Y."/>
        </authorList>
    </citation>
    <scope>NUCLEOTIDE SEQUENCE</scope>
    <source>
        <strain evidence="2">6D33</strain>
    </source>
</reference>
<dbReference type="InterPro" id="IPR008537">
    <property type="entry name" value="DUF819"/>
</dbReference>
<feature type="transmembrane region" description="Helical" evidence="1">
    <location>
        <begin position="61"/>
        <end position="82"/>
    </location>
</feature>
<organism evidence="2 3">
    <name type="scientific">Gimibacter soli</name>
    <dbReference type="NCBI Taxonomy" id="3024400"/>
    <lineage>
        <taxon>Bacteria</taxon>
        <taxon>Pseudomonadati</taxon>
        <taxon>Pseudomonadota</taxon>
        <taxon>Alphaproteobacteria</taxon>
        <taxon>Kordiimonadales</taxon>
        <taxon>Temperatibacteraceae</taxon>
        <taxon>Gimibacter</taxon>
    </lineage>
</organism>
<feature type="transmembrane region" description="Helical" evidence="1">
    <location>
        <begin position="301"/>
        <end position="320"/>
    </location>
</feature>
<feature type="transmembrane region" description="Helical" evidence="1">
    <location>
        <begin position="167"/>
        <end position="184"/>
    </location>
</feature>
<feature type="transmembrane region" description="Helical" evidence="1">
    <location>
        <begin position="327"/>
        <end position="348"/>
    </location>
</feature>
<feature type="transmembrane region" description="Helical" evidence="1">
    <location>
        <begin position="6"/>
        <end position="22"/>
    </location>
</feature>
<dbReference type="RefSeq" id="WP_289505023.1">
    <property type="nucleotide sequence ID" value="NZ_CP116805.1"/>
</dbReference>
<dbReference type="PANTHER" id="PTHR34289:SF8">
    <property type="entry name" value="DUF819 DOMAIN-CONTAINING PROTEIN"/>
    <property type="match status" value="1"/>
</dbReference>
<sequence>MIETGFAYIASLMAIGGLIRLTETTTRHRLFDYLPGVVMLYFIVMVLASLGLWSWTDDVSAVNSTLKSDLLPAMIFLLLAKADLRRIVKLGPRMLLAFAAATISIMIGFVVAFAIFQNWLEPHAWKAFAALSGSWMGGTGNMLAVQAALEVPDSSIGYTLLMDSVDYALWVVILLALVPFANRFNRWSGADSGVIDKVSASLAAAETGKPIDLTSILFLLGAALTVSAVSQALAAYAPTSAFFSTGTWVIFIATLIGVLAAMTPLGRMPGAIELGNVLLYAMIGLIASQADFAGLTKAPLYIAAGLVVLAVHGLCLAAAAKVFRLDLFSCGVASLANIGGVASAPILAAAYSEALVPIGVLMALLGYIVGTGGGLFVGKLLSLMI</sequence>